<dbReference type="Pfam" id="PF14374">
    <property type="entry name" value="Ribos_L4_asso_C"/>
    <property type="match status" value="1"/>
</dbReference>
<dbReference type="EMBL" id="JACAZI010000003">
    <property type="protein sequence ID" value="KAF7366218.1"/>
    <property type="molecule type" value="Genomic_DNA"/>
</dbReference>
<dbReference type="PANTHER" id="PTHR19431">
    <property type="entry name" value="60S RIBOSOMAL PROTEIN L4"/>
    <property type="match status" value="1"/>
</dbReference>
<dbReference type="InterPro" id="IPR023574">
    <property type="entry name" value="Ribosomal_uL4_dom_sf"/>
</dbReference>
<feature type="domain" description="Large ribosomal subunit protein uL4 C-terminal" evidence="4">
    <location>
        <begin position="160"/>
        <end position="190"/>
    </location>
</feature>
<dbReference type="InterPro" id="IPR045240">
    <property type="entry name" value="Ribosomal_uL4_euk/arch"/>
</dbReference>
<evidence type="ECO:0000313" key="5">
    <source>
        <dbReference type="EMBL" id="KAF7366218.1"/>
    </source>
</evidence>
<proteinExistence type="inferred from homology"/>
<keyword evidence="2 5" id="KW-0689">Ribosomal protein</keyword>
<gene>
    <name evidence="5" type="ORF">MVEN_00499000</name>
</gene>
<dbReference type="OrthoDB" id="10259785at2759"/>
<keyword evidence="3" id="KW-0687">Ribonucleoprotein</keyword>
<reference evidence="5" key="1">
    <citation type="submission" date="2020-05" db="EMBL/GenBank/DDBJ databases">
        <title>Mycena genomes resolve the evolution of fungal bioluminescence.</title>
        <authorList>
            <person name="Tsai I.J."/>
        </authorList>
    </citation>
    <scope>NUCLEOTIDE SEQUENCE</scope>
    <source>
        <strain evidence="5">CCC161011</strain>
    </source>
</reference>
<evidence type="ECO:0000256" key="1">
    <source>
        <dbReference type="ARBA" id="ARBA00010528"/>
    </source>
</evidence>
<dbReference type="GO" id="GO:0003735">
    <property type="term" value="F:structural constituent of ribosome"/>
    <property type="evidence" value="ECO:0007669"/>
    <property type="project" value="InterPro"/>
</dbReference>
<name>A0A8H6YTT7_9AGAR</name>
<dbReference type="GO" id="GO:0005840">
    <property type="term" value="C:ribosome"/>
    <property type="evidence" value="ECO:0007669"/>
    <property type="project" value="UniProtKB-KW"/>
</dbReference>
<comment type="similarity">
    <text evidence="1">Belongs to the universal ribosomal protein uL4 family.</text>
</comment>
<dbReference type="AlphaFoldDB" id="A0A8H6YTT7"/>
<accession>A0A8H6YTT7</accession>
<dbReference type="GO" id="GO:1990904">
    <property type="term" value="C:ribonucleoprotein complex"/>
    <property type="evidence" value="ECO:0007669"/>
    <property type="project" value="UniProtKB-KW"/>
</dbReference>
<sequence>MSSRDIQCNRTSPTGGCARSVTAGAEEFVLSQCEGTTWQLKRQHRRRVAYSASEKGGHQTSAEFWGTGRAIARISRVGGSDTHCTSQRTHVRADQTWRKWHVKIEEVMATAAESFTKTKGAVALKSFTAYADLVKVSSSRKLRAHKGKMQNRRHPQHRVLPMPKISNPNVTRLINSDKIQSAVRLADQDLQRRP</sequence>
<evidence type="ECO:0000256" key="2">
    <source>
        <dbReference type="ARBA" id="ARBA00022980"/>
    </source>
</evidence>
<dbReference type="Proteomes" id="UP000620124">
    <property type="component" value="Unassembled WGS sequence"/>
</dbReference>
<comment type="caution">
    <text evidence="5">The sequence shown here is derived from an EMBL/GenBank/DDBJ whole genome shotgun (WGS) entry which is preliminary data.</text>
</comment>
<keyword evidence="6" id="KW-1185">Reference proteome</keyword>
<evidence type="ECO:0000259" key="4">
    <source>
        <dbReference type="Pfam" id="PF14374"/>
    </source>
</evidence>
<dbReference type="SUPFAM" id="SSF52166">
    <property type="entry name" value="Ribosomal protein L4"/>
    <property type="match status" value="1"/>
</dbReference>
<evidence type="ECO:0000256" key="3">
    <source>
        <dbReference type="ARBA" id="ARBA00023274"/>
    </source>
</evidence>
<evidence type="ECO:0000313" key="6">
    <source>
        <dbReference type="Proteomes" id="UP000620124"/>
    </source>
</evidence>
<protein>
    <submittedName>
        <fullName evidence="5">60S ribosomal protein L4-B</fullName>
    </submittedName>
</protein>
<dbReference type="InterPro" id="IPR025755">
    <property type="entry name" value="Ribos_uL4_C_dom"/>
</dbReference>
<dbReference type="GO" id="GO:0006412">
    <property type="term" value="P:translation"/>
    <property type="evidence" value="ECO:0007669"/>
    <property type="project" value="InterPro"/>
</dbReference>
<organism evidence="5 6">
    <name type="scientific">Mycena venus</name>
    <dbReference type="NCBI Taxonomy" id="2733690"/>
    <lineage>
        <taxon>Eukaryota</taxon>
        <taxon>Fungi</taxon>
        <taxon>Dikarya</taxon>
        <taxon>Basidiomycota</taxon>
        <taxon>Agaricomycotina</taxon>
        <taxon>Agaricomycetes</taxon>
        <taxon>Agaricomycetidae</taxon>
        <taxon>Agaricales</taxon>
        <taxon>Marasmiineae</taxon>
        <taxon>Mycenaceae</taxon>
        <taxon>Mycena</taxon>
    </lineage>
</organism>
<dbReference type="Gene3D" id="3.40.1370.10">
    <property type="match status" value="2"/>
</dbReference>